<dbReference type="InterPro" id="IPR036291">
    <property type="entry name" value="NAD(P)-bd_dom_sf"/>
</dbReference>
<evidence type="ECO:0000313" key="11">
    <source>
        <dbReference type="EMBL" id="SNV37276.1"/>
    </source>
</evidence>
<dbReference type="GO" id="GO:0005829">
    <property type="term" value="C:cytosol"/>
    <property type="evidence" value="ECO:0007669"/>
    <property type="project" value="TreeGrafter"/>
</dbReference>
<dbReference type="eggNOG" id="COG0059">
    <property type="taxonomic scope" value="Bacteria"/>
</dbReference>
<keyword evidence="6 8" id="KW-0100">Branched-chain amino acid biosynthesis</keyword>
<dbReference type="InterPro" id="IPR013023">
    <property type="entry name" value="KARI"/>
</dbReference>
<dbReference type="PANTHER" id="PTHR21371:SF1">
    <property type="entry name" value="KETOL-ACID REDUCTOISOMERASE, MITOCHONDRIAL"/>
    <property type="match status" value="1"/>
</dbReference>
<dbReference type="InterPro" id="IPR000506">
    <property type="entry name" value="KARI_C"/>
</dbReference>
<proteinExistence type="inferred from homology"/>
<dbReference type="PROSITE" id="PS51850">
    <property type="entry name" value="KARI_N"/>
    <property type="match status" value="1"/>
</dbReference>
<dbReference type="EC" id="1.1.1.86" evidence="7"/>
<dbReference type="InterPro" id="IPR013116">
    <property type="entry name" value="KARI_N"/>
</dbReference>
<keyword evidence="11" id="KW-0413">Isomerase</keyword>
<dbReference type="Pfam" id="PF01450">
    <property type="entry name" value="KARI_C"/>
    <property type="match status" value="1"/>
</dbReference>
<dbReference type="UniPathway" id="UPA00049">
    <property type="reaction ID" value="UER00060"/>
</dbReference>
<evidence type="ECO:0000259" key="10">
    <source>
        <dbReference type="PROSITE" id="PS51851"/>
    </source>
</evidence>
<dbReference type="SUPFAM" id="SSF51735">
    <property type="entry name" value="NAD(P)-binding Rossmann-fold domains"/>
    <property type="match status" value="1"/>
</dbReference>
<comment type="caution">
    <text evidence="8">Lacks conserved residue(s) required for the propagation of feature annotation.</text>
</comment>
<dbReference type="PANTHER" id="PTHR21371">
    <property type="entry name" value="KETOL-ACID REDUCTOISOMERASE, MITOCHONDRIAL"/>
    <property type="match status" value="1"/>
</dbReference>
<dbReference type="NCBIfam" id="TIGR00465">
    <property type="entry name" value="ilvC"/>
    <property type="match status" value="1"/>
</dbReference>
<gene>
    <name evidence="11" type="primary">ilvC</name>
    <name evidence="11" type="ORF">SAMEA4412665_01495</name>
</gene>
<protein>
    <recommendedName>
        <fullName evidence="7">Ketol-acid reductoisomerase</fullName>
        <ecNumber evidence="7">1.1.1.86</ecNumber>
    </recommendedName>
</protein>
<evidence type="ECO:0000259" key="9">
    <source>
        <dbReference type="PROSITE" id="PS51850"/>
    </source>
</evidence>
<evidence type="ECO:0000256" key="5">
    <source>
        <dbReference type="ARBA" id="ARBA00023002"/>
    </source>
</evidence>
<evidence type="ECO:0000256" key="6">
    <source>
        <dbReference type="ARBA" id="ARBA00023304"/>
    </source>
</evidence>
<name>A0A239WSW6_9ACTN</name>
<comment type="pathway">
    <text evidence="1">Amino-acid biosynthesis; L-valine biosynthesis; L-valine from pyruvate: step 2/4.</text>
</comment>
<dbReference type="GO" id="GO:0004455">
    <property type="term" value="F:ketol-acid reductoisomerase activity"/>
    <property type="evidence" value="ECO:0007669"/>
    <property type="project" value="UniProtKB-UniRule"/>
</dbReference>
<dbReference type="EMBL" id="LT906441">
    <property type="protein sequence ID" value="SNV37276.1"/>
    <property type="molecule type" value="Genomic_DNA"/>
</dbReference>
<dbReference type="GO" id="GO:0009097">
    <property type="term" value="P:isoleucine biosynthetic process"/>
    <property type="evidence" value="ECO:0007669"/>
    <property type="project" value="UniProtKB-UniRule"/>
</dbReference>
<dbReference type="UniPathway" id="UPA00047">
    <property type="reaction ID" value="UER00056"/>
</dbReference>
<evidence type="ECO:0000256" key="7">
    <source>
        <dbReference type="NCBIfam" id="TIGR00465"/>
    </source>
</evidence>
<dbReference type="RefSeq" id="WP_065860624.1">
    <property type="nucleotide sequence ID" value="NZ_JAWFFS010000116.1"/>
</dbReference>
<dbReference type="AlphaFoldDB" id="A0A239WSW6"/>
<keyword evidence="5 8" id="KW-0560">Oxidoreductase</keyword>
<dbReference type="KEGG" id="cgrn:4412665_01495"/>
<dbReference type="GO" id="GO:0016853">
    <property type="term" value="F:isomerase activity"/>
    <property type="evidence" value="ECO:0007669"/>
    <property type="project" value="UniProtKB-KW"/>
</dbReference>
<sequence>MAAIHSGDADLSMIQDREVAVIGFGPEARAHCLNLRDSGVDVRVGLAPGSSGIPAAQAEGLPVMSITQACQEADVIAVLLADEQIPTIYAEHIAAHLGDGDALVFPRGFSVHFGQVEPPRGVDVCLVAVEESGATMRRHYEDGHAVPALLGVHQDATGRAWDLAKAYTKAIGGLRNDAFATTMGEQTQAELFSEQVVHGGLAQLVQMGFETLVQAGCQPEVAHLEMRHVLKDVMNQMTEGQGNTSQDATAEYGSLLAGTRVIDGHVRAAMKAVLDDIGSGQFANRFRADQDAGAPELARLRAEHASHQLVSTDERIRPCPGR</sequence>
<evidence type="ECO:0000256" key="3">
    <source>
        <dbReference type="ARBA" id="ARBA00010318"/>
    </source>
</evidence>
<accession>A0A239WSW6</accession>
<reference evidence="11 12" key="1">
    <citation type="submission" date="2017-06" db="EMBL/GenBank/DDBJ databases">
        <authorList>
            <consortium name="Pathogen Informatics"/>
        </authorList>
    </citation>
    <scope>NUCLEOTIDE SEQUENCE [LARGE SCALE GENOMIC DNA]</scope>
    <source>
        <strain evidence="11 12">NCTC11865</strain>
    </source>
</reference>
<evidence type="ECO:0000256" key="8">
    <source>
        <dbReference type="PROSITE-ProRule" id="PRU01198"/>
    </source>
</evidence>
<dbReference type="Gene3D" id="6.10.240.10">
    <property type="match status" value="1"/>
</dbReference>
<evidence type="ECO:0000256" key="4">
    <source>
        <dbReference type="ARBA" id="ARBA00022605"/>
    </source>
</evidence>
<keyword evidence="4 8" id="KW-0028">Amino-acid biosynthesis</keyword>
<dbReference type="Pfam" id="PF07991">
    <property type="entry name" value="KARI_N"/>
    <property type="match status" value="1"/>
</dbReference>
<evidence type="ECO:0000256" key="2">
    <source>
        <dbReference type="ARBA" id="ARBA00004885"/>
    </source>
</evidence>
<dbReference type="Gene3D" id="3.40.50.720">
    <property type="entry name" value="NAD(P)-binding Rossmann-like Domain"/>
    <property type="match status" value="1"/>
</dbReference>
<organism evidence="11 12">
    <name type="scientific">Cutibacterium granulosum</name>
    <dbReference type="NCBI Taxonomy" id="33011"/>
    <lineage>
        <taxon>Bacteria</taxon>
        <taxon>Bacillati</taxon>
        <taxon>Actinomycetota</taxon>
        <taxon>Actinomycetes</taxon>
        <taxon>Propionibacteriales</taxon>
        <taxon>Propionibacteriaceae</taxon>
        <taxon>Cutibacterium</taxon>
    </lineage>
</organism>
<dbReference type="PROSITE" id="PS51851">
    <property type="entry name" value="KARI_C"/>
    <property type="match status" value="1"/>
</dbReference>
<comment type="pathway">
    <text evidence="2">Amino-acid biosynthesis; L-isoleucine biosynthesis; L-isoleucine from 2-oxobutanoate: step 2/4.</text>
</comment>
<dbReference type="GO" id="GO:0009099">
    <property type="term" value="P:L-valine biosynthetic process"/>
    <property type="evidence" value="ECO:0007669"/>
    <property type="project" value="UniProtKB-UniRule"/>
</dbReference>
<feature type="domain" description="KARI N-terminal Rossmann" evidence="9">
    <location>
        <begin position="1"/>
        <end position="181"/>
    </location>
</feature>
<dbReference type="Proteomes" id="UP000215332">
    <property type="component" value="Chromosome 1"/>
</dbReference>
<dbReference type="InterPro" id="IPR008927">
    <property type="entry name" value="6-PGluconate_DH-like_C_sf"/>
</dbReference>
<dbReference type="SUPFAM" id="SSF48179">
    <property type="entry name" value="6-phosphogluconate dehydrogenase C-terminal domain-like"/>
    <property type="match status" value="1"/>
</dbReference>
<evidence type="ECO:0000256" key="1">
    <source>
        <dbReference type="ARBA" id="ARBA00004864"/>
    </source>
</evidence>
<feature type="domain" description="KARI C-terminal knotted" evidence="10">
    <location>
        <begin position="182"/>
        <end position="322"/>
    </location>
</feature>
<evidence type="ECO:0000313" key="12">
    <source>
        <dbReference type="Proteomes" id="UP000215332"/>
    </source>
</evidence>
<comment type="similarity">
    <text evidence="3 8">Belongs to the ketol-acid reductoisomerase family.</text>
</comment>